<keyword evidence="1" id="KW-0175">Coiled coil</keyword>
<evidence type="ECO:0000256" key="1">
    <source>
        <dbReference type="SAM" id="Coils"/>
    </source>
</evidence>
<feature type="coiled-coil region" evidence="1">
    <location>
        <begin position="22"/>
        <end position="49"/>
    </location>
</feature>
<proteinExistence type="predicted"/>
<sequence length="181" mass="20844">MKGKYYEDLKLGSKLTPQQQKAVSFFDRYNKEQEQAQELQQKAKTVFNKETDRVFNEDFKGFDFKVGDKKYRYNVKDMQDVKEDQSDFVTYLKPWISKDNTLQNASDYHKTLFAGKNADAIANHFYEQGKADAIKNMTSQAKNINMDARKTDSGVVNTGGIKVKAISGDDSSKLKFKLKNY</sequence>
<organism evidence="2">
    <name type="scientific">uncultured organism MedDCM-OCT-S12-C74</name>
    <dbReference type="NCBI Taxonomy" id="743667"/>
    <lineage>
        <taxon>unclassified sequences</taxon>
        <taxon>environmental samples</taxon>
    </lineage>
</organism>
<evidence type="ECO:0000313" key="2">
    <source>
        <dbReference type="EMBL" id="ADD95874.1"/>
    </source>
</evidence>
<reference evidence="2" key="1">
    <citation type="journal article" date="2010" name="ISME J.">
        <title>Metagenome of the Mediterranean deep chlorophyll maximum studied by direct and fosmid library 454 pyrosequencing.</title>
        <authorList>
            <person name="Ghai R."/>
            <person name="Martin-Cuadrado A.B."/>
            <person name="Molto A.G."/>
            <person name="Heredia I.G."/>
            <person name="Cabrera R."/>
            <person name="Martin J."/>
            <person name="Verdu M."/>
            <person name="Deschamps P."/>
            <person name="Moreira D."/>
            <person name="Lopez-Garcia P."/>
            <person name="Mira A."/>
            <person name="Rodriguez-Valera F."/>
        </authorList>
    </citation>
    <scope>NUCLEOTIDE SEQUENCE</scope>
</reference>
<protein>
    <submittedName>
        <fullName evidence="2">Uncharacterized protein</fullName>
    </submittedName>
</protein>
<dbReference type="EMBL" id="GU943107">
    <property type="protein sequence ID" value="ADD95874.1"/>
    <property type="molecule type" value="Genomic_DNA"/>
</dbReference>
<accession>D6PJH3</accession>
<name>D6PJH3_9ZZZZ</name>
<dbReference type="AlphaFoldDB" id="D6PJH3"/>